<dbReference type="Proteomes" id="UP001056120">
    <property type="component" value="Linkage Group LG04"/>
</dbReference>
<proteinExistence type="predicted"/>
<dbReference type="EMBL" id="CM042021">
    <property type="protein sequence ID" value="KAI3818011.1"/>
    <property type="molecule type" value="Genomic_DNA"/>
</dbReference>
<comment type="caution">
    <text evidence="1">The sequence shown here is derived from an EMBL/GenBank/DDBJ whole genome shotgun (WGS) entry which is preliminary data.</text>
</comment>
<sequence length="307" mass="34734">MAGGSSNRNVTPNRLNVIDPSTFLFQPLRGVFITVLSLLAVTSFGSSCETSDQIYSIEVVNEFRHDPAAFTQGLLYGGNDTLFESTGLNGFSSVRKVNLQTAKVEALHKMDDTYFGEGLTLLGERLYQLTWLTKTGFIYDRHNLSKFEKFSHHMNDGWGFATDGKVLFGSDGSSSLYKINPQTMEVIHEHVIKYKDHEVNNLNELEYIHNEVWANIWQSDCVVRISPLDGTVTGWIILPELREGLVRAGYHIDVLNGIAWDADNNRIFVTGKLWPKIYEIKLHPDKKPLRLPIEKMCLRGPDDLDLV</sequence>
<reference evidence="1 2" key="2">
    <citation type="journal article" date="2022" name="Mol. Ecol. Resour.">
        <title>The genomes of chicory, endive, great burdock and yacon provide insights into Asteraceae paleo-polyploidization history and plant inulin production.</title>
        <authorList>
            <person name="Fan W."/>
            <person name="Wang S."/>
            <person name="Wang H."/>
            <person name="Wang A."/>
            <person name="Jiang F."/>
            <person name="Liu H."/>
            <person name="Zhao H."/>
            <person name="Xu D."/>
            <person name="Zhang Y."/>
        </authorList>
    </citation>
    <scope>NUCLEOTIDE SEQUENCE [LARGE SCALE GENOMIC DNA]</scope>
    <source>
        <strain evidence="2">cv. Yunnan</strain>
        <tissue evidence="1">Leaves</tissue>
    </source>
</reference>
<evidence type="ECO:0000313" key="2">
    <source>
        <dbReference type="Proteomes" id="UP001056120"/>
    </source>
</evidence>
<organism evidence="1 2">
    <name type="scientific">Smallanthus sonchifolius</name>
    <dbReference type="NCBI Taxonomy" id="185202"/>
    <lineage>
        <taxon>Eukaryota</taxon>
        <taxon>Viridiplantae</taxon>
        <taxon>Streptophyta</taxon>
        <taxon>Embryophyta</taxon>
        <taxon>Tracheophyta</taxon>
        <taxon>Spermatophyta</taxon>
        <taxon>Magnoliopsida</taxon>
        <taxon>eudicotyledons</taxon>
        <taxon>Gunneridae</taxon>
        <taxon>Pentapetalae</taxon>
        <taxon>asterids</taxon>
        <taxon>campanulids</taxon>
        <taxon>Asterales</taxon>
        <taxon>Asteraceae</taxon>
        <taxon>Asteroideae</taxon>
        <taxon>Heliantheae alliance</taxon>
        <taxon>Millerieae</taxon>
        <taxon>Smallanthus</taxon>
    </lineage>
</organism>
<evidence type="ECO:0000313" key="1">
    <source>
        <dbReference type="EMBL" id="KAI3818011.1"/>
    </source>
</evidence>
<keyword evidence="2" id="KW-1185">Reference proteome</keyword>
<gene>
    <name evidence="1" type="ORF">L1987_11813</name>
</gene>
<name>A0ACB9JEA3_9ASTR</name>
<accession>A0ACB9JEA3</accession>
<protein>
    <submittedName>
        <fullName evidence="1">Uncharacterized protein</fullName>
    </submittedName>
</protein>
<reference evidence="2" key="1">
    <citation type="journal article" date="2022" name="Mol. Ecol. Resour.">
        <title>The genomes of chicory, endive, great burdock and yacon provide insights into Asteraceae palaeo-polyploidization history and plant inulin production.</title>
        <authorList>
            <person name="Fan W."/>
            <person name="Wang S."/>
            <person name="Wang H."/>
            <person name="Wang A."/>
            <person name="Jiang F."/>
            <person name="Liu H."/>
            <person name="Zhao H."/>
            <person name="Xu D."/>
            <person name="Zhang Y."/>
        </authorList>
    </citation>
    <scope>NUCLEOTIDE SEQUENCE [LARGE SCALE GENOMIC DNA]</scope>
    <source>
        <strain evidence="2">cv. Yunnan</strain>
    </source>
</reference>